<comment type="similarity">
    <text evidence="1">Belongs to the LysR transcriptional regulatory family.</text>
</comment>
<protein>
    <submittedName>
        <fullName evidence="6">LysR family transcriptional regulator</fullName>
    </submittedName>
</protein>
<dbReference type="GO" id="GO:0005829">
    <property type="term" value="C:cytosol"/>
    <property type="evidence" value="ECO:0007669"/>
    <property type="project" value="TreeGrafter"/>
</dbReference>
<accession>A0A5C4TJU3</accession>
<name>A0A5C4TJU3_FRUSA</name>
<dbReference type="PANTHER" id="PTHR30419:SF25">
    <property type="entry name" value="HTH-TYPE TRANSCRIPTIONAL REGULATOR YTLI"/>
    <property type="match status" value="1"/>
</dbReference>
<dbReference type="SUPFAM" id="SSF53850">
    <property type="entry name" value="Periplasmic binding protein-like II"/>
    <property type="match status" value="1"/>
</dbReference>
<dbReference type="InterPro" id="IPR036388">
    <property type="entry name" value="WH-like_DNA-bd_sf"/>
</dbReference>
<dbReference type="GO" id="GO:0003677">
    <property type="term" value="F:DNA binding"/>
    <property type="evidence" value="ECO:0007669"/>
    <property type="project" value="UniProtKB-KW"/>
</dbReference>
<dbReference type="Pfam" id="PF00126">
    <property type="entry name" value="HTH_1"/>
    <property type="match status" value="1"/>
</dbReference>
<proteinExistence type="inferred from homology"/>
<evidence type="ECO:0000313" key="7">
    <source>
        <dbReference type="Proteomes" id="UP000313312"/>
    </source>
</evidence>
<dbReference type="AlphaFoldDB" id="A0A5C4TJU3"/>
<dbReference type="SUPFAM" id="SSF46785">
    <property type="entry name" value="Winged helix' DNA-binding domain"/>
    <property type="match status" value="1"/>
</dbReference>
<sequence>MKLQDLIYFNKLVELKSYTTVSEYFGVSQPTISMAIQRLEKEFNVELINRNQAHRKIKISPHGKVLYKHTDIINREVEEIKKDMHHNFKAPIRFGLPPIIGNYYFPILALELSKSDILDDLDNIEAGSGKLLDQLRSGEIDIALLGSNEPIESHAIKSKVLTKSDFKIIVSLNSPLAKLKKIKIKDLNNINFISLSNDFIHHNTFNKLCNEHSIKVHIRYRTQDVELLKQLVSEDLGVSFLTEQAISPKDNLVAIPIDDDDLDKFYVSLTYRKTHVLSPKEKQLIAVLINSIKK</sequence>
<keyword evidence="4" id="KW-0804">Transcription</keyword>
<evidence type="ECO:0000259" key="5">
    <source>
        <dbReference type="PROSITE" id="PS50931"/>
    </source>
</evidence>
<evidence type="ECO:0000256" key="3">
    <source>
        <dbReference type="ARBA" id="ARBA00023125"/>
    </source>
</evidence>
<evidence type="ECO:0000256" key="4">
    <source>
        <dbReference type="ARBA" id="ARBA00023163"/>
    </source>
</evidence>
<keyword evidence="3" id="KW-0238">DNA-binding</keyword>
<organism evidence="6 7">
    <name type="scientific">Fructilactobacillus sanfranciscensis</name>
    <name type="common">Lactobacillus sanfranciscensis</name>
    <dbReference type="NCBI Taxonomy" id="1625"/>
    <lineage>
        <taxon>Bacteria</taxon>
        <taxon>Bacillati</taxon>
        <taxon>Bacillota</taxon>
        <taxon>Bacilli</taxon>
        <taxon>Lactobacillales</taxon>
        <taxon>Lactobacillaceae</taxon>
        <taxon>Fructilactobacillus</taxon>
    </lineage>
</organism>
<dbReference type="Gene3D" id="1.10.10.10">
    <property type="entry name" value="Winged helix-like DNA-binding domain superfamily/Winged helix DNA-binding domain"/>
    <property type="match status" value="1"/>
</dbReference>
<evidence type="ECO:0000313" key="6">
    <source>
        <dbReference type="EMBL" id="TNK90114.1"/>
    </source>
</evidence>
<keyword evidence="2" id="KW-0805">Transcription regulation</keyword>
<comment type="caution">
    <text evidence="6">The sequence shown here is derived from an EMBL/GenBank/DDBJ whole genome shotgun (WGS) entry which is preliminary data.</text>
</comment>
<reference evidence="6 7" key="1">
    <citation type="submission" date="2018-05" db="EMBL/GenBank/DDBJ databases">
        <title>Lactobacillus sanfranciscensis Ah4 draft denome sequence.</title>
        <authorList>
            <person name="Zhang G."/>
        </authorList>
    </citation>
    <scope>NUCLEOTIDE SEQUENCE [LARGE SCALE GENOMIC DNA]</scope>
    <source>
        <strain evidence="6 7">Ah4</strain>
    </source>
</reference>
<dbReference type="PANTHER" id="PTHR30419">
    <property type="entry name" value="HTH-TYPE TRANSCRIPTIONAL REGULATOR YBHD"/>
    <property type="match status" value="1"/>
</dbReference>
<dbReference type="PRINTS" id="PR00039">
    <property type="entry name" value="HTHLYSR"/>
</dbReference>
<dbReference type="GO" id="GO:0003700">
    <property type="term" value="F:DNA-binding transcription factor activity"/>
    <property type="evidence" value="ECO:0007669"/>
    <property type="project" value="InterPro"/>
</dbReference>
<dbReference type="Pfam" id="PF03466">
    <property type="entry name" value="LysR_substrate"/>
    <property type="match status" value="1"/>
</dbReference>
<dbReference type="RefSeq" id="WP_103450658.1">
    <property type="nucleotide sequence ID" value="NZ_JARBEW010000012.1"/>
</dbReference>
<gene>
    <name evidence="6" type="ORF">DID87_05375</name>
</gene>
<dbReference type="InterPro" id="IPR005119">
    <property type="entry name" value="LysR_subst-bd"/>
</dbReference>
<dbReference type="PROSITE" id="PS50931">
    <property type="entry name" value="HTH_LYSR"/>
    <property type="match status" value="1"/>
</dbReference>
<dbReference type="Gene3D" id="3.40.190.290">
    <property type="match status" value="1"/>
</dbReference>
<dbReference type="InterPro" id="IPR036390">
    <property type="entry name" value="WH_DNA-bd_sf"/>
</dbReference>
<dbReference type="InterPro" id="IPR050950">
    <property type="entry name" value="HTH-type_LysR_regulators"/>
</dbReference>
<dbReference type="Proteomes" id="UP000313312">
    <property type="component" value="Unassembled WGS sequence"/>
</dbReference>
<evidence type="ECO:0000256" key="2">
    <source>
        <dbReference type="ARBA" id="ARBA00023015"/>
    </source>
</evidence>
<feature type="domain" description="HTH lysR-type" evidence="5">
    <location>
        <begin position="1"/>
        <end position="60"/>
    </location>
</feature>
<dbReference type="EMBL" id="QFCR01000017">
    <property type="protein sequence ID" value="TNK90114.1"/>
    <property type="molecule type" value="Genomic_DNA"/>
</dbReference>
<evidence type="ECO:0000256" key="1">
    <source>
        <dbReference type="ARBA" id="ARBA00009437"/>
    </source>
</evidence>
<dbReference type="InterPro" id="IPR000847">
    <property type="entry name" value="LysR_HTH_N"/>
</dbReference>